<dbReference type="EMBL" id="JAAIUW010000003">
    <property type="protein sequence ID" value="KAF7837309.1"/>
    <property type="molecule type" value="Genomic_DNA"/>
</dbReference>
<dbReference type="Proteomes" id="UP000634136">
    <property type="component" value="Unassembled WGS sequence"/>
</dbReference>
<organism evidence="1 2">
    <name type="scientific">Senna tora</name>
    <dbReference type="NCBI Taxonomy" id="362788"/>
    <lineage>
        <taxon>Eukaryota</taxon>
        <taxon>Viridiplantae</taxon>
        <taxon>Streptophyta</taxon>
        <taxon>Embryophyta</taxon>
        <taxon>Tracheophyta</taxon>
        <taxon>Spermatophyta</taxon>
        <taxon>Magnoliopsida</taxon>
        <taxon>eudicotyledons</taxon>
        <taxon>Gunneridae</taxon>
        <taxon>Pentapetalae</taxon>
        <taxon>rosids</taxon>
        <taxon>fabids</taxon>
        <taxon>Fabales</taxon>
        <taxon>Fabaceae</taxon>
        <taxon>Caesalpinioideae</taxon>
        <taxon>Cassia clade</taxon>
        <taxon>Senna</taxon>
    </lineage>
</organism>
<reference evidence="1" key="1">
    <citation type="submission" date="2020-09" db="EMBL/GenBank/DDBJ databases">
        <title>Genome-Enabled Discovery of Anthraquinone Biosynthesis in Senna tora.</title>
        <authorList>
            <person name="Kang S.-H."/>
            <person name="Pandey R.P."/>
            <person name="Lee C.-M."/>
            <person name="Sim J.-S."/>
            <person name="Jeong J.-T."/>
            <person name="Choi B.-S."/>
            <person name="Jung M."/>
            <person name="Ginzburg D."/>
            <person name="Zhao K."/>
            <person name="Won S.Y."/>
            <person name="Oh T.-J."/>
            <person name="Yu Y."/>
            <person name="Kim N.-H."/>
            <person name="Lee O.R."/>
            <person name="Lee T.-H."/>
            <person name="Bashyal P."/>
            <person name="Kim T.-S."/>
            <person name="Lee W.-H."/>
            <person name="Kawkins C."/>
            <person name="Kim C.-K."/>
            <person name="Kim J.S."/>
            <person name="Ahn B.O."/>
            <person name="Rhee S.Y."/>
            <person name="Sohng J.K."/>
        </authorList>
    </citation>
    <scope>NUCLEOTIDE SEQUENCE</scope>
    <source>
        <tissue evidence="1">Leaf</tissue>
    </source>
</reference>
<accession>A0A834X3I1</accession>
<dbReference type="AlphaFoldDB" id="A0A834X3I1"/>
<protein>
    <submittedName>
        <fullName evidence="1">Pentatricopeptide repeat-containing protein</fullName>
    </submittedName>
</protein>
<name>A0A834X3I1_9FABA</name>
<keyword evidence="2" id="KW-1185">Reference proteome</keyword>
<evidence type="ECO:0000313" key="1">
    <source>
        <dbReference type="EMBL" id="KAF7837309.1"/>
    </source>
</evidence>
<evidence type="ECO:0000313" key="2">
    <source>
        <dbReference type="Proteomes" id="UP000634136"/>
    </source>
</evidence>
<sequence>MNLTSRHKGSPNDNIGCQRHCLNKLKSISQEIGSTIEHDHKQRVQYKEFSHQAPYQSSSYLHRALAHDQKDHFGNICFKMSKVTIPSAKYNNKTMQEQQHELWIRAFRSWDIWL</sequence>
<comment type="caution">
    <text evidence="1">The sequence shown here is derived from an EMBL/GenBank/DDBJ whole genome shotgun (WGS) entry which is preliminary data.</text>
</comment>
<proteinExistence type="predicted"/>
<gene>
    <name evidence="1" type="ORF">G2W53_005791</name>
</gene>